<dbReference type="InterPro" id="IPR001179">
    <property type="entry name" value="PPIase_FKBP_dom"/>
</dbReference>
<dbReference type="STRING" id="623744.A0A553REJ8"/>
<dbReference type="OrthoDB" id="77911at2759"/>
<feature type="domain" description="PPIase FKBP-type" evidence="4">
    <location>
        <begin position="192"/>
        <end position="284"/>
    </location>
</feature>
<dbReference type="PROSITE" id="PS50059">
    <property type="entry name" value="FKBP_PPIASE"/>
    <property type="match status" value="1"/>
</dbReference>
<dbReference type="InterPro" id="IPR046357">
    <property type="entry name" value="PPIase_dom_sf"/>
</dbReference>
<dbReference type="Proteomes" id="UP000316079">
    <property type="component" value="Unassembled WGS sequence"/>
</dbReference>
<dbReference type="AlphaFoldDB" id="A0A553REJ8"/>
<evidence type="ECO:0000256" key="1">
    <source>
        <dbReference type="PROSITE-ProRule" id="PRU00277"/>
    </source>
</evidence>
<keyword evidence="2" id="KW-0175">Coiled coil</keyword>
<comment type="catalytic activity">
    <reaction evidence="1">
        <text>[protein]-peptidylproline (omega=180) = [protein]-peptidylproline (omega=0)</text>
        <dbReference type="Rhea" id="RHEA:16237"/>
        <dbReference type="Rhea" id="RHEA-COMP:10747"/>
        <dbReference type="Rhea" id="RHEA-COMP:10748"/>
        <dbReference type="ChEBI" id="CHEBI:83833"/>
        <dbReference type="ChEBI" id="CHEBI:83834"/>
        <dbReference type="EC" id="5.2.1.8"/>
    </reaction>
</comment>
<dbReference type="EMBL" id="SRMA01024345">
    <property type="protein sequence ID" value="TRZ00592.1"/>
    <property type="molecule type" value="Genomic_DNA"/>
</dbReference>
<keyword evidence="6" id="KW-1185">Reference proteome</keyword>
<dbReference type="Pfam" id="PF00254">
    <property type="entry name" value="FKBP_C"/>
    <property type="match status" value="1"/>
</dbReference>
<proteinExistence type="predicted"/>
<feature type="region of interest" description="Disordered" evidence="3">
    <location>
        <begin position="314"/>
        <end position="335"/>
    </location>
</feature>
<evidence type="ECO:0000313" key="6">
    <source>
        <dbReference type="Proteomes" id="UP000316079"/>
    </source>
</evidence>
<feature type="coiled-coil region" evidence="2">
    <location>
        <begin position="556"/>
        <end position="619"/>
    </location>
</feature>
<evidence type="ECO:0000313" key="5">
    <source>
        <dbReference type="EMBL" id="TRZ00592.1"/>
    </source>
</evidence>
<gene>
    <name evidence="5" type="ORF">DNTS_006462</name>
</gene>
<keyword evidence="1" id="KW-0413">Isomerase</keyword>
<dbReference type="Pfam" id="PF23649">
    <property type="entry name" value="FKBP15"/>
    <property type="match status" value="1"/>
</dbReference>
<keyword evidence="1" id="KW-0697">Rotamase</keyword>
<organism evidence="5 6">
    <name type="scientific">Danionella cerebrum</name>
    <dbReference type="NCBI Taxonomy" id="2873325"/>
    <lineage>
        <taxon>Eukaryota</taxon>
        <taxon>Metazoa</taxon>
        <taxon>Chordata</taxon>
        <taxon>Craniata</taxon>
        <taxon>Vertebrata</taxon>
        <taxon>Euteleostomi</taxon>
        <taxon>Actinopterygii</taxon>
        <taxon>Neopterygii</taxon>
        <taxon>Teleostei</taxon>
        <taxon>Ostariophysi</taxon>
        <taxon>Cypriniformes</taxon>
        <taxon>Danionidae</taxon>
        <taxon>Danioninae</taxon>
        <taxon>Danionella</taxon>
    </lineage>
</organism>
<accession>A0A553REJ8</accession>
<dbReference type="GO" id="GO:0003755">
    <property type="term" value="F:peptidyl-prolyl cis-trans isomerase activity"/>
    <property type="evidence" value="ECO:0007669"/>
    <property type="project" value="UniProtKB-KW"/>
</dbReference>
<dbReference type="EC" id="5.2.1.8" evidence="1"/>
<dbReference type="SUPFAM" id="SSF54534">
    <property type="entry name" value="FKBP-like"/>
    <property type="match status" value="1"/>
</dbReference>
<dbReference type="PANTHER" id="PTHR44927:SF1">
    <property type="entry name" value="FK506-BINDING PROTEIN 15"/>
    <property type="match status" value="1"/>
</dbReference>
<dbReference type="GO" id="GO:0030426">
    <property type="term" value="C:growth cone"/>
    <property type="evidence" value="ECO:0007669"/>
    <property type="project" value="TreeGrafter"/>
</dbReference>
<protein>
    <recommendedName>
        <fullName evidence="1">peptidylprolyl isomerase</fullName>
        <ecNumber evidence="1">5.2.1.8</ecNumber>
    </recommendedName>
</protein>
<dbReference type="Gene3D" id="3.10.50.40">
    <property type="match status" value="1"/>
</dbReference>
<dbReference type="InterPro" id="IPR056598">
    <property type="entry name" value="FKBP-15_dom"/>
</dbReference>
<comment type="caution">
    <text evidence="5">The sequence shown here is derived from an EMBL/GenBank/DDBJ whole genome shotgun (WGS) entry which is preliminary data.</text>
</comment>
<name>A0A553REJ8_9TELE</name>
<sequence>MEKIKGIIPDYDERDFMCPKRGSKLASLFGLDQAESQGNESFQFTAPKQPKKTTSSLGCAPQKPCAPVVLYATAVHAFCFVNGQYVKHGKIGAAVLGNRIAQEYNILLYGSKQRHITTAKIHRGFLLTVQPCNYVTFYDDQQQSWSLMFDSGKARPEFCREVCLARWNSEASSESLLFQDLSPGEGSAVHDGDTVEVALSGWVLQNHSFGQKFDPNLGKEKLQRVRLGSGKYMKGLEDGMLGMQKGGRRLLIIPSSMSYVSKGDQNHVPAHHTLVYDVEIQRVKFFKGRQSESGERMATELCTDSRSVEKLQDKRVTDESIAQASNGKLESSKWQTSSDQLKTALISRIAKMGKPMLPFLSGAIPAQPSDSETEDACDSGALCDPCPPHSPPPKPHSREVLMAIEKLSHIVDQLIYKVNDVHNKCHLNAGPFSASSETNKTLYNIKSFVQEMCVNKNVMEKLMETEQRDMDQQQRQGDHLQKVDECGECNPFCTSSSRLPQELVNLQQRAAEIQAELCGALRNKQELCTQISHLEAQLVKQGEKSEQLWKADKQSCKEMKTLLKSMEEEIQDVKAEKQNLGQVLSDKKRKWRAEQERILLKQEEEEDRNQQEILQLRLQLRKARNSTAALMKQVKQVLSEEFQSLRKEFDPQESYSGHNVLEILQNKFKSFTLKLFSEQWELDSEVDEKGEAEEVYLSTQ</sequence>
<dbReference type="PANTHER" id="PTHR44927">
    <property type="entry name" value="FK506-BINDING PROTEIN 15"/>
    <property type="match status" value="1"/>
</dbReference>
<evidence type="ECO:0000256" key="3">
    <source>
        <dbReference type="SAM" id="MobiDB-lite"/>
    </source>
</evidence>
<evidence type="ECO:0000256" key="2">
    <source>
        <dbReference type="SAM" id="Coils"/>
    </source>
</evidence>
<feature type="compositionally biased region" description="Polar residues" evidence="3">
    <location>
        <begin position="320"/>
        <end position="335"/>
    </location>
</feature>
<reference evidence="5 6" key="1">
    <citation type="journal article" date="2019" name="Sci. Data">
        <title>Hybrid genome assembly and annotation of Danionella translucida.</title>
        <authorList>
            <person name="Kadobianskyi M."/>
            <person name="Schulze L."/>
            <person name="Schuelke M."/>
            <person name="Judkewitz B."/>
        </authorList>
    </citation>
    <scope>NUCLEOTIDE SEQUENCE [LARGE SCALE GENOMIC DNA]</scope>
    <source>
        <strain evidence="5 6">Bolton</strain>
    </source>
</reference>
<evidence type="ECO:0000259" key="4">
    <source>
        <dbReference type="PROSITE" id="PS50059"/>
    </source>
</evidence>